<dbReference type="GO" id="GO:0003824">
    <property type="term" value="F:catalytic activity"/>
    <property type="evidence" value="ECO:0007669"/>
    <property type="project" value="InterPro"/>
</dbReference>
<evidence type="ECO:0000313" key="2">
    <source>
        <dbReference type="Proteomes" id="UP000308828"/>
    </source>
</evidence>
<dbReference type="RefSeq" id="WP_136596935.1">
    <property type="nucleotide sequence ID" value="NZ_STGV01000001.1"/>
</dbReference>
<proteinExistence type="predicted"/>
<name>A0A4S8P4R8_9HYPH</name>
<dbReference type="OrthoDB" id="8019123at2"/>
<comment type="caution">
    <text evidence="1">The sequence shown here is derived from an EMBL/GenBank/DDBJ whole genome shotgun (WGS) entry which is preliminary data.</text>
</comment>
<dbReference type="Proteomes" id="UP000308828">
    <property type="component" value="Unassembled WGS sequence"/>
</dbReference>
<gene>
    <name evidence="1" type="ORF">FAA97_02465</name>
</gene>
<keyword evidence="2" id="KW-1185">Reference proteome</keyword>
<sequence>MADAKVSGRKITEHYHEAKRWVNMSEYSAEINWQSTRLPGIVTETDFLREYAWVVLNSGFREMIVRKKFDYISLCYCDWDSAEEIVSNASVCVRAAAHALNHRQKLEAIVKAAAIVSRTGFSSFWNVVMEAPQDRLQTLPFIGPVTARHLAKNLGFSCVKPDRHLVRLATEYGFVDVDAMCEAIQVESGDDLSVLDIVLWRYEEQRSLHRYR</sequence>
<accession>A0A4S8P4R8</accession>
<dbReference type="EMBL" id="STGV01000001">
    <property type="protein sequence ID" value="THV25087.1"/>
    <property type="molecule type" value="Genomic_DNA"/>
</dbReference>
<evidence type="ECO:0008006" key="3">
    <source>
        <dbReference type="Google" id="ProtNLM"/>
    </source>
</evidence>
<protein>
    <recommendedName>
        <fullName evidence="3">N-glycosylase/DNA lyase</fullName>
    </recommendedName>
</protein>
<dbReference type="SUPFAM" id="SSF48150">
    <property type="entry name" value="DNA-glycosylase"/>
    <property type="match status" value="1"/>
</dbReference>
<dbReference type="AlphaFoldDB" id="A0A4S8P4R8"/>
<evidence type="ECO:0000313" key="1">
    <source>
        <dbReference type="EMBL" id="THV25087.1"/>
    </source>
</evidence>
<organism evidence="1 2">
    <name type="scientific">Peteryoungia ipomoeae</name>
    <dbReference type="NCBI Taxonomy" id="1210932"/>
    <lineage>
        <taxon>Bacteria</taxon>
        <taxon>Pseudomonadati</taxon>
        <taxon>Pseudomonadota</taxon>
        <taxon>Alphaproteobacteria</taxon>
        <taxon>Hyphomicrobiales</taxon>
        <taxon>Rhizobiaceae</taxon>
        <taxon>Peteryoungia</taxon>
    </lineage>
</organism>
<dbReference type="GO" id="GO:0006281">
    <property type="term" value="P:DNA repair"/>
    <property type="evidence" value="ECO:0007669"/>
    <property type="project" value="InterPro"/>
</dbReference>
<reference evidence="1 2" key="1">
    <citation type="submission" date="2019-04" db="EMBL/GenBank/DDBJ databases">
        <title>Genome sequence of strain shin9-1.</title>
        <authorList>
            <person name="Gao J."/>
            <person name="Sun J."/>
        </authorList>
    </citation>
    <scope>NUCLEOTIDE SEQUENCE [LARGE SCALE GENOMIC DNA]</scope>
    <source>
        <strain evidence="2">shin9-1</strain>
    </source>
</reference>
<dbReference type="InterPro" id="IPR011257">
    <property type="entry name" value="DNA_glycosylase"/>
</dbReference>